<dbReference type="PANTHER" id="PTHR10889">
    <property type="entry name" value="DEOXYRIBOSE-PHOSPHATE ALDOLASE"/>
    <property type="match status" value="1"/>
</dbReference>
<dbReference type="HAMAP" id="MF_00114">
    <property type="entry name" value="DeoC_type1"/>
    <property type="match status" value="1"/>
</dbReference>
<evidence type="ECO:0000313" key="13">
    <source>
        <dbReference type="EMBL" id="RHY04089.1"/>
    </source>
</evidence>
<evidence type="ECO:0000313" key="17">
    <source>
        <dbReference type="EMBL" id="RHZ00035.1"/>
    </source>
</evidence>
<dbReference type="GO" id="GO:0016052">
    <property type="term" value="P:carbohydrate catabolic process"/>
    <property type="evidence" value="ECO:0007669"/>
    <property type="project" value="TreeGrafter"/>
</dbReference>
<dbReference type="Proteomes" id="UP000266643">
    <property type="component" value="Unassembled WGS sequence"/>
</dbReference>
<evidence type="ECO:0000256" key="11">
    <source>
        <dbReference type="PROSITE-ProRule" id="PRU00027"/>
    </source>
</evidence>
<keyword evidence="3" id="KW-0963">Cytoplasm</keyword>
<evidence type="ECO:0000313" key="14">
    <source>
        <dbReference type="EMBL" id="RHY04683.1"/>
    </source>
</evidence>
<dbReference type="VEuPathDB" id="FungiDB:H257_00689"/>
<reference evidence="19 20" key="1">
    <citation type="submission" date="2018-08" db="EMBL/GenBank/DDBJ databases">
        <title>Aphanomyces genome sequencing and annotation.</title>
        <authorList>
            <person name="Minardi D."/>
            <person name="Oidtmann B."/>
            <person name="Van Der Giezen M."/>
            <person name="Studholme D.J."/>
        </authorList>
    </citation>
    <scope>NUCLEOTIDE SEQUENCE [LARGE SCALE GENOMIC DNA]</scope>
    <source>
        <strain evidence="17 21">197901</strain>
        <strain evidence="16 23">D2</strain>
        <strain evidence="18 24">FDL457</strain>
        <strain evidence="13 19">Kv</strain>
        <strain evidence="15 20">SA</strain>
        <strain evidence="14 22">Yx</strain>
    </source>
</reference>
<dbReference type="PANTHER" id="PTHR10889:SF1">
    <property type="entry name" value="DEOXYRIBOSE-PHOSPHATE ALDOLASE"/>
    <property type="match status" value="1"/>
</dbReference>
<dbReference type="FunFam" id="3.20.20.70:FF:000044">
    <property type="entry name" value="Deoxyribose-phosphate aldolase"/>
    <property type="match status" value="1"/>
</dbReference>
<dbReference type="EMBL" id="QUTE01015327">
    <property type="protein sequence ID" value="RHZ00035.1"/>
    <property type="molecule type" value="Genomic_DNA"/>
</dbReference>
<dbReference type="InterPro" id="IPR003656">
    <property type="entry name" value="Znf_BED"/>
</dbReference>
<dbReference type="EMBL" id="QUTC01009975">
    <property type="protein sequence ID" value="RHY40869.1"/>
    <property type="molecule type" value="Genomic_DNA"/>
</dbReference>
<evidence type="ECO:0000259" key="12">
    <source>
        <dbReference type="PROSITE" id="PS50808"/>
    </source>
</evidence>
<dbReference type="GO" id="GO:0046386">
    <property type="term" value="P:deoxyribose phosphate catabolic process"/>
    <property type="evidence" value="ECO:0007669"/>
    <property type="project" value="UniProtKB-UniPathway"/>
</dbReference>
<dbReference type="InterPro" id="IPR028581">
    <property type="entry name" value="DeoC_typeI"/>
</dbReference>
<dbReference type="NCBIfam" id="TIGR00126">
    <property type="entry name" value="deoC"/>
    <property type="match status" value="1"/>
</dbReference>
<evidence type="ECO:0000256" key="10">
    <source>
        <dbReference type="ARBA" id="ARBA00048791"/>
    </source>
</evidence>
<keyword evidence="7" id="KW-0456">Lyase</keyword>
<dbReference type="GO" id="GO:0008270">
    <property type="term" value="F:zinc ion binding"/>
    <property type="evidence" value="ECO:0007669"/>
    <property type="project" value="UniProtKB-KW"/>
</dbReference>
<keyword evidence="8" id="KW-0704">Schiff base</keyword>
<keyword evidence="6" id="KW-0862">Zinc</keyword>
<dbReference type="EC" id="4.1.2.4" evidence="2"/>
<evidence type="ECO:0000313" key="19">
    <source>
        <dbReference type="Proteomes" id="UP000265427"/>
    </source>
</evidence>
<comment type="similarity">
    <text evidence="1">Belongs to the DeoC/FbaB aldolase family. DeoC type 1 subfamily.</text>
</comment>
<evidence type="ECO:0000313" key="24">
    <source>
        <dbReference type="Proteomes" id="UP000286510"/>
    </source>
</evidence>
<comment type="caution">
    <text evidence="17">The sequence shown here is derived from an EMBL/GenBank/DDBJ whole genome shotgun (WGS) entry which is preliminary data.</text>
</comment>
<evidence type="ECO:0000256" key="5">
    <source>
        <dbReference type="ARBA" id="ARBA00022771"/>
    </source>
</evidence>
<evidence type="ECO:0000256" key="2">
    <source>
        <dbReference type="ARBA" id="ARBA00012515"/>
    </source>
</evidence>
<sequence length="305" mass="33179">MPSFYCVLLPHFIMGRKRGAVWNEFVELPENGEPQMKMPRIECKHCKATVSKSSSRAVSHIRSCPKFTGELPESNDADDHHLEAVYMMRAPAVKDEDVKKFHPMSRMIDHTLLRVLNLHEKKRSKQRHSHSVKVCCVVGFPLGASTSEVKAFEAAQYIDAGAQEIDMVIAVGKLKGGDHAYVLRDISAVVAACKRPHTNAVTCKVILETALLTEAEVEIASRLAISAGADFIKTSTGFSTRGASVHDVQVMARLARPHNVQVKASGGIRCVEDAQLMLHAGATRLGTSAGVAITKGANPTSQFQA</sequence>
<evidence type="ECO:0000313" key="21">
    <source>
        <dbReference type="Proteomes" id="UP000266196"/>
    </source>
</evidence>
<evidence type="ECO:0000256" key="3">
    <source>
        <dbReference type="ARBA" id="ARBA00022490"/>
    </source>
</evidence>
<dbReference type="EMBL" id="QUSZ01006931">
    <property type="protein sequence ID" value="RHY04089.1"/>
    <property type="molecule type" value="Genomic_DNA"/>
</dbReference>
<dbReference type="SUPFAM" id="SSF51569">
    <property type="entry name" value="Aldolase"/>
    <property type="match status" value="1"/>
</dbReference>
<evidence type="ECO:0000256" key="6">
    <source>
        <dbReference type="ARBA" id="ARBA00022833"/>
    </source>
</evidence>
<gene>
    <name evidence="14" type="ORF">DYB25_005267</name>
    <name evidence="18" type="ORF">DYB26_009577</name>
    <name evidence="16" type="ORF">DYB30_003339</name>
    <name evidence="17" type="ORF">DYB31_005427</name>
    <name evidence="13" type="ORF">DYB36_007368</name>
    <name evidence="15" type="ORF">DYB38_005081</name>
</gene>
<name>A0A397ET87_APHAT</name>
<dbReference type="EMBL" id="QUTD01004495">
    <property type="protein sequence ID" value="RHY67747.1"/>
    <property type="molecule type" value="Genomic_DNA"/>
</dbReference>
<accession>A0A397ET87</accession>
<evidence type="ECO:0000256" key="9">
    <source>
        <dbReference type="ARBA" id="ARBA00032755"/>
    </source>
</evidence>
<dbReference type="InterPro" id="IPR013785">
    <property type="entry name" value="Aldolase_TIM"/>
</dbReference>
<dbReference type="GO" id="GO:0009264">
    <property type="term" value="P:deoxyribonucleotide catabolic process"/>
    <property type="evidence" value="ECO:0007669"/>
    <property type="project" value="InterPro"/>
</dbReference>
<keyword evidence="4" id="KW-0479">Metal-binding</keyword>
<dbReference type="UniPathway" id="UPA00002">
    <property type="reaction ID" value="UER00468"/>
</dbReference>
<dbReference type="Gene3D" id="3.20.20.70">
    <property type="entry name" value="Aldolase class I"/>
    <property type="match status" value="1"/>
</dbReference>
<evidence type="ECO:0000313" key="16">
    <source>
        <dbReference type="EMBL" id="RHY67747.1"/>
    </source>
</evidence>
<dbReference type="GO" id="GO:0004139">
    <property type="term" value="F:deoxyribose-phosphate aldolase activity"/>
    <property type="evidence" value="ECO:0007669"/>
    <property type="project" value="UniProtKB-EC"/>
</dbReference>
<evidence type="ECO:0000256" key="1">
    <source>
        <dbReference type="ARBA" id="ARBA00010936"/>
    </source>
</evidence>
<protein>
    <recommendedName>
        <fullName evidence="2">deoxyribose-phosphate aldolase</fullName>
        <ecNumber evidence="2">4.1.2.4</ecNumber>
    </recommendedName>
    <alternativeName>
        <fullName evidence="9">2-deoxy-D-ribose 5-phosphate aldolase</fullName>
    </alternativeName>
</protein>
<evidence type="ECO:0000256" key="4">
    <source>
        <dbReference type="ARBA" id="ARBA00022723"/>
    </source>
</evidence>
<dbReference type="AlphaFoldDB" id="A0A397ET87"/>
<dbReference type="GO" id="GO:0005737">
    <property type="term" value="C:cytoplasm"/>
    <property type="evidence" value="ECO:0007669"/>
    <property type="project" value="InterPro"/>
</dbReference>
<dbReference type="SMART" id="SM01133">
    <property type="entry name" value="DeoC"/>
    <property type="match status" value="1"/>
</dbReference>
<evidence type="ECO:0000313" key="22">
    <source>
        <dbReference type="Proteomes" id="UP000266239"/>
    </source>
</evidence>
<dbReference type="InterPro" id="IPR011343">
    <property type="entry name" value="DeoC"/>
</dbReference>
<dbReference type="Proteomes" id="UP000265716">
    <property type="component" value="Unassembled WGS sequence"/>
</dbReference>
<comment type="catalytic activity">
    <reaction evidence="10">
        <text>2-deoxy-D-ribose 5-phosphate = D-glyceraldehyde 3-phosphate + acetaldehyde</text>
        <dbReference type="Rhea" id="RHEA:12821"/>
        <dbReference type="ChEBI" id="CHEBI:15343"/>
        <dbReference type="ChEBI" id="CHEBI:59776"/>
        <dbReference type="ChEBI" id="CHEBI:62877"/>
        <dbReference type="EC" id="4.1.2.4"/>
    </reaction>
</comment>
<keyword evidence="5 11" id="KW-0863">Zinc-finger</keyword>
<dbReference type="EMBL" id="QUTF01009947">
    <property type="protein sequence ID" value="RHZ33767.1"/>
    <property type="molecule type" value="Genomic_DNA"/>
</dbReference>
<dbReference type="Pfam" id="PF01791">
    <property type="entry name" value="DeoC"/>
    <property type="match status" value="1"/>
</dbReference>
<evidence type="ECO:0000313" key="20">
    <source>
        <dbReference type="Proteomes" id="UP000265716"/>
    </source>
</evidence>
<organism evidence="17 21">
    <name type="scientific">Aphanomyces astaci</name>
    <name type="common">Crayfish plague agent</name>
    <dbReference type="NCBI Taxonomy" id="112090"/>
    <lineage>
        <taxon>Eukaryota</taxon>
        <taxon>Sar</taxon>
        <taxon>Stramenopiles</taxon>
        <taxon>Oomycota</taxon>
        <taxon>Saprolegniomycetes</taxon>
        <taxon>Saprolegniales</taxon>
        <taxon>Verrucalvaceae</taxon>
        <taxon>Aphanomyces</taxon>
    </lineage>
</organism>
<dbReference type="EMBL" id="QUTA01008129">
    <property type="protein sequence ID" value="RHY04683.1"/>
    <property type="molecule type" value="Genomic_DNA"/>
</dbReference>
<dbReference type="PROSITE" id="PS50808">
    <property type="entry name" value="ZF_BED"/>
    <property type="match status" value="1"/>
</dbReference>
<evidence type="ECO:0000313" key="18">
    <source>
        <dbReference type="EMBL" id="RHZ33767.1"/>
    </source>
</evidence>
<dbReference type="CDD" id="cd00959">
    <property type="entry name" value="DeoC"/>
    <property type="match status" value="1"/>
</dbReference>
<proteinExistence type="inferred from homology"/>
<dbReference type="InterPro" id="IPR002915">
    <property type="entry name" value="DeoC/FbaB/LacD_aldolase"/>
</dbReference>
<evidence type="ECO:0000313" key="15">
    <source>
        <dbReference type="EMBL" id="RHY40869.1"/>
    </source>
</evidence>
<feature type="domain" description="BED-type" evidence="12">
    <location>
        <begin position="16"/>
        <end position="71"/>
    </location>
</feature>
<evidence type="ECO:0000256" key="8">
    <source>
        <dbReference type="ARBA" id="ARBA00023270"/>
    </source>
</evidence>
<dbReference type="Proteomes" id="UP000266196">
    <property type="component" value="Unassembled WGS sequence"/>
</dbReference>
<evidence type="ECO:0000256" key="7">
    <source>
        <dbReference type="ARBA" id="ARBA00023239"/>
    </source>
</evidence>
<dbReference type="GO" id="GO:0003677">
    <property type="term" value="F:DNA binding"/>
    <property type="evidence" value="ECO:0007669"/>
    <property type="project" value="InterPro"/>
</dbReference>
<dbReference type="Proteomes" id="UP000286510">
    <property type="component" value="Unassembled WGS sequence"/>
</dbReference>
<dbReference type="Proteomes" id="UP000266239">
    <property type="component" value="Unassembled WGS sequence"/>
</dbReference>
<evidence type="ECO:0000313" key="23">
    <source>
        <dbReference type="Proteomes" id="UP000266643"/>
    </source>
</evidence>
<dbReference type="Proteomes" id="UP000265427">
    <property type="component" value="Unassembled WGS sequence"/>
</dbReference>